<dbReference type="EMBL" id="JPOX01000022">
    <property type="protein sequence ID" value="KFX45657.1"/>
    <property type="molecule type" value="Genomic_DNA"/>
</dbReference>
<dbReference type="AlphaFoldDB" id="A0A093UZE5"/>
<protein>
    <submittedName>
        <fullName evidence="1">Uncharacterized protein</fullName>
    </submittedName>
</protein>
<evidence type="ECO:0000313" key="1">
    <source>
        <dbReference type="EMBL" id="KFX45657.1"/>
    </source>
</evidence>
<proteinExistence type="predicted"/>
<organism evidence="1">
    <name type="scientific">Talaromyces marneffei PM1</name>
    <dbReference type="NCBI Taxonomy" id="1077442"/>
    <lineage>
        <taxon>Eukaryota</taxon>
        <taxon>Fungi</taxon>
        <taxon>Dikarya</taxon>
        <taxon>Ascomycota</taxon>
        <taxon>Pezizomycotina</taxon>
        <taxon>Eurotiomycetes</taxon>
        <taxon>Eurotiomycetidae</taxon>
        <taxon>Eurotiales</taxon>
        <taxon>Trichocomaceae</taxon>
        <taxon>Talaromyces</taxon>
        <taxon>Talaromyces sect. Talaromyces</taxon>
    </lineage>
</organism>
<accession>A0A093UZE5</accession>
<name>A0A093UZE5_TALMA</name>
<comment type="caution">
    <text evidence="1">The sequence shown here is derived from an EMBL/GenBank/DDBJ whole genome shotgun (WGS) entry which is preliminary data.</text>
</comment>
<gene>
    <name evidence="1" type="ORF">GQ26_0220650</name>
</gene>
<sequence>MSQRLSQWEGKKVMEQVQWPSSCELVRQRAASKVCLFDTSNVKSPSIPFAAQILAGIRTRVAEFDVPTFPLLRHEYGKNYTK</sequence>
<dbReference type="HOGENOM" id="CLU_2559859_0_0_1"/>
<reference evidence="1" key="1">
    <citation type="journal article" date="2014" name="PLoS Genet.">
        <title>Signature Gene Expression Reveals Novel Clues to the Molecular Mechanisms of Dimorphic Transition in Penicillium marneffei.</title>
        <authorList>
            <person name="Yang E."/>
            <person name="Wang G."/>
            <person name="Cai J."/>
            <person name="Woo P.C."/>
            <person name="Lau S.K."/>
            <person name="Yuen K.-Y."/>
            <person name="Chow W.-N."/>
            <person name="Lin X."/>
        </authorList>
    </citation>
    <scope>NUCLEOTIDE SEQUENCE [LARGE SCALE GENOMIC DNA]</scope>
    <source>
        <strain evidence="1">PM1</strain>
    </source>
</reference>